<feature type="compositionally biased region" description="Basic and acidic residues" evidence="1">
    <location>
        <begin position="119"/>
        <end position="131"/>
    </location>
</feature>
<dbReference type="Pfam" id="PF20178">
    <property type="entry name" value="ToxA_N"/>
    <property type="match status" value="1"/>
</dbReference>
<comment type="caution">
    <text evidence="3">The sequence shown here is derived from an EMBL/GenBank/DDBJ whole genome shotgun (WGS) entry which is preliminary data.</text>
</comment>
<feature type="region of interest" description="Disordered" evidence="1">
    <location>
        <begin position="115"/>
        <end position="134"/>
    </location>
</feature>
<organism evidence="3 4">
    <name type="scientific">Burkholderia cepacia</name>
    <name type="common">Pseudomonas cepacia</name>
    <dbReference type="NCBI Taxonomy" id="292"/>
    <lineage>
        <taxon>Bacteria</taxon>
        <taxon>Pseudomonadati</taxon>
        <taxon>Pseudomonadota</taxon>
        <taxon>Betaproteobacteria</taxon>
        <taxon>Burkholderiales</taxon>
        <taxon>Burkholderiaceae</taxon>
        <taxon>Burkholderia</taxon>
        <taxon>Burkholderia cepacia complex</taxon>
    </lineage>
</organism>
<reference evidence="3 4" key="1">
    <citation type="submission" date="2018-02" db="EMBL/GenBank/DDBJ databases">
        <title>Draft genome sequencing of Burkholderia cepacia Y14-15.</title>
        <authorList>
            <person name="Zheng B.-X."/>
        </authorList>
    </citation>
    <scope>NUCLEOTIDE SEQUENCE [LARGE SCALE GENOMIC DNA]</scope>
    <source>
        <strain evidence="3 4">Y14-15</strain>
    </source>
</reference>
<protein>
    <recommendedName>
        <fullName evidence="2">Dermonecrotic toxin N-terminal domain-containing protein</fullName>
    </recommendedName>
</protein>
<gene>
    <name evidence="3" type="ORF">C5615_38025</name>
</gene>
<evidence type="ECO:0000259" key="2">
    <source>
        <dbReference type="Pfam" id="PF20178"/>
    </source>
</evidence>
<evidence type="ECO:0000313" key="4">
    <source>
        <dbReference type="Proteomes" id="UP000238206"/>
    </source>
</evidence>
<sequence>MYVITERSAAGNVLDSKSDVGTALLVAPGQPIKKFESMQALAAEFGSQLDDPAQRGPLLQHVEARQRTAMSNGDVTLRYGAIRGDVFKDRLNSQIKQQQKNLDYLEAQQDWGSISQTDAQKRGQEIADGIRSRSNMAPYLAERQDQKQDEKNLALLKEQLPDWLKTRPVANNEASSYHSTEFQTNWERERETYLGLAKVAVDKQLEASGATADIQTLDEYTETKAKAYLSQHGFPDVDPDKVSVSVERTTKTVDATAWQSPAGTDVRVDRQIMSLSAYLQRNNDPSFTGSYSSVAVSASLQDETPLDLDVKEMAKALNIGQKYQDYLKDEFISSAGAARREKLQQADRAVFEKDISQAKLQGAIGETQDERGTKWAEAILNQPDANSRPTVDGYTIEASRLSIKGEQVANVYVIGPKEKDSMQSVLLYTPDAPHGKSLREFRDRSQLAQALKTDALRDYLIQRVDPGAQGAVRSALTSSGGSSFTEDPIKGNFFDAMYQDRVNRTIVNADRATTSNAEVGKQTAWNLYNWGMDAMATIPGIGLPIDLGQAGVSLYSSAETAQSGDTNAAKEYLFDAVTRAIMVDPSGALLPRKHKGNVPSIKQQPGANGESTYRVAMDNTRRIPSSFAMTRPGDLGEPERGVYSAMRNGQKHEYVQIDGQFYGSGQNGQGRYIQHPSSPANRIQLERVGDKWQLREPPSRGLLGGGKDKSATDLPSILSQIQAAGITNREVLQRLRPGLASYLSADANQETFNRLVDLATAEGRLSLDDRAAALAESTPYSRASRFLERFDGANDSAGISRFPDLLSEARRNGERAQAASASINNRVAQERRTLAEWPARIASGGQLDSDARRRQIHELSNTLASYSNSDVFDRLIDIQVANGRLGASDAFQLREDRGFYQTPYERAHALLTNSSSRTRPENWHTGFSDDLQQAIIRTPGAAPDGSPLATRAAQDRQHLDRLPQRLQSEGITNGAAFGRLSPELAAYLSTPANQEIFTRLVDLATAEGRLTLDARAAALAESTPYNRASRFLDEFRARNLDAELSRFPDLLDEAKLNGKRARSAPAKLNEISRNEQQALSTWHAENGSLTSNTFGRNQHHQLAQILSRGGNHATLDRLIDLAAAEGRVSLNDRAAAFAESNRYNRAFRFLELLASRHTDAGSSIFPDLLSAAINNGARAQSAPASINNRVAQERRALAEWPARIASDGRLDSDALRRQVHELSQTLASYSNSDVFDRLIDIQRANGRLGADDVVQIRRRRNRHEPPYNLARALLTASIGRSSADNWHTDFSRNLQRAIDYARRST</sequence>
<accession>A0A2S8HXH5</accession>
<dbReference type="Proteomes" id="UP000238206">
    <property type="component" value="Unassembled WGS sequence"/>
</dbReference>
<proteinExistence type="predicted"/>
<name>A0A2S8HXH5_BURCE</name>
<dbReference type="InterPro" id="IPR046673">
    <property type="entry name" value="ToxA_N"/>
</dbReference>
<evidence type="ECO:0000313" key="3">
    <source>
        <dbReference type="EMBL" id="PQP07149.1"/>
    </source>
</evidence>
<feature type="domain" description="Dermonecrotic toxin N-terminal" evidence="2">
    <location>
        <begin position="212"/>
        <end position="463"/>
    </location>
</feature>
<dbReference type="EMBL" id="PUIQ01000124">
    <property type="protein sequence ID" value="PQP07149.1"/>
    <property type="molecule type" value="Genomic_DNA"/>
</dbReference>
<evidence type="ECO:0000256" key="1">
    <source>
        <dbReference type="SAM" id="MobiDB-lite"/>
    </source>
</evidence>